<evidence type="ECO:0000256" key="1">
    <source>
        <dbReference type="SAM" id="SignalP"/>
    </source>
</evidence>
<evidence type="ECO:0000313" key="3">
    <source>
        <dbReference type="Proteomes" id="UP000620124"/>
    </source>
</evidence>
<comment type="caution">
    <text evidence="2">The sequence shown here is derived from an EMBL/GenBank/DDBJ whole genome shotgun (WGS) entry which is preliminary data.</text>
</comment>
<dbReference type="Proteomes" id="UP000620124">
    <property type="component" value="Unassembled WGS sequence"/>
</dbReference>
<dbReference type="PANTHER" id="PTHR38123:SF1">
    <property type="entry name" value="HYDROPHOBIC SURFACE BINDING PROTEIN"/>
    <property type="match status" value="1"/>
</dbReference>
<protein>
    <submittedName>
        <fullName evidence="2">Uncharacterized protein</fullName>
    </submittedName>
</protein>
<feature type="signal peptide" evidence="1">
    <location>
        <begin position="1"/>
        <end position="19"/>
    </location>
</feature>
<accession>A0A8H6XIW3</accession>
<feature type="chain" id="PRO_5034801935" evidence="1">
    <location>
        <begin position="20"/>
        <end position="183"/>
    </location>
</feature>
<name>A0A8H6XIW3_9AGAR</name>
<dbReference type="PANTHER" id="PTHR38123">
    <property type="entry name" value="CELL WALL SERINE-THREONINE-RICH GALACTOMANNOPROTEIN MP1 (AFU_ORTHOLOGUE AFUA_4G03240)"/>
    <property type="match status" value="1"/>
</dbReference>
<reference evidence="2" key="1">
    <citation type="submission" date="2020-05" db="EMBL/GenBank/DDBJ databases">
        <title>Mycena genomes resolve the evolution of fungal bioluminescence.</title>
        <authorList>
            <person name="Tsai I.J."/>
        </authorList>
    </citation>
    <scope>NUCLEOTIDE SEQUENCE</scope>
    <source>
        <strain evidence="2">CCC161011</strain>
    </source>
</reference>
<dbReference type="Pfam" id="PF12296">
    <property type="entry name" value="HsbA"/>
    <property type="match status" value="1"/>
</dbReference>
<keyword evidence="1" id="KW-0732">Signal</keyword>
<dbReference type="AlphaFoldDB" id="A0A8H6XIW3"/>
<dbReference type="EMBL" id="JACAZI010000017">
    <property type="protein sequence ID" value="KAF7342345.1"/>
    <property type="molecule type" value="Genomic_DNA"/>
</dbReference>
<dbReference type="InterPro" id="IPR021054">
    <property type="entry name" value="Cell_wall_mannoprotein_1"/>
</dbReference>
<proteinExistence type="predicted"/>
<organism evidence="2 3">
    <name type="scientific">Mycena venus</name>
    <dbReference type="NCBI Taxonomy" id="2733690"/>
    <lineage>
        <taxon>Eukaryota</taxon>
        <taxon>Fungi</taxon>
        <taxon>Dikarya</taxon>
        <taxon>Basidiomycota</taxon>
        <taxon>Agaricomycotina</taxon>
        <taxon>Agaricomycetes</taxon>
        <taxon>Agaricomycetidae</taxon>
        <taxon>Agaricales</taxon>
        <taxon>Marasmiineae</taxon>
        <taxon>Mycenaceae</taxon>
        <taxon>Mycena</taxon>
    </lineage>
</organism>
<gene>
    <name evidence="2" type="ORF">MVEN_01823100</name>
</gene>
<dbReference type="GO" id="GO:0005576">
    <property type="term" value="C:extracellular region"/>
    <property type="evidence" value="ECO:0007669"/>
    <property type="project" value="TreeGrafter"/>
</dbReference>
<sequence length="183" mass="18755">MVQLTRAFALLAVVSVGLAASVKRANGATIIADFKLISDGVGALNKASGDFSADPKNPTKAISIHTAAVTLQKQLQTTAGDAQNTAAISEADGKTIVGAVCAIADAVADTINNLIKNKDNFNNLPVHGVLALVCTDIKNNESSEQSVSDNLLPKCPKDLVAQATGCLNKIQAALNNGIAAYCP</sequence>
<keyword evidence="3" id="KW-1185">Reference proteome</keyword>
<dbReference type="Gene3D" id="1.20.1280.140">
    <property type="match status" value="1"/>
</dbReference>
<evidence type="ECO:0000313" key="2">
    <source>
        <dbReference type="EMBL" id="KAF7342345.1"/>
    </source>
</evidence>